<organism evidence="1 2">
    <name type="scientific">Eretmocerus hayati</name>
    <dbReference type="NCBI Taxonomy" id="131215"/>
    <lineage>
        <taxon>Eukaryota</taxon>
        <taxon>Metazoa</taxon>
        <taxon>Ecdysozoa</taxon>
        <taxon>Arthropoda</taxon>
        <taxon>Hexapoda</taxon>
        <taxon>Insecta</taxon>
        <taxon>Pterygota</taxon>
        <taxon>Neoptera</taxon>
        <taxon>Endopterygota</taxon>
        <taxon>Hymenoptera</taxon>
        <taxon>Apocrita</taxon>
        <taxon>Proctotrupomorpha</taxon>
        <taxon>Chalcidoidea</taxon>
        <taxon>Aphelinidae</taxon>
        <taxon>Aphelininae</taxon>
        <taxon>Eretmocerus</taxon>
    </lineage>
</organism>
<dbReference type="EMBL" id="CM056741">
    <property type="protein sequence ID" value="KAJ8687018.1"/>
    <property type="molecule type" value="Genomic_DNA"/>
</dbReference>
<evidence type="ECO:0000313" key="1">
    <source>
        <dbReference type="EMBL" id="KAJ8687018.1"/>
    </source>
</evidence>
<evidence type="ECO:0000313" key="2">
    <source>
        <dbReference type="Proteomes" id="UP001239111"/>
    </source>
</evidence>
<dbReference type="Proteomes" id="UP001239111">
    <property type="component" value="Chromosome 1"/>
</dbReference>
<proteinExistence type="predicted"/>
<name>A0ACC2PV80_9HYME</name>
<sequence>MDGLSGLTAFEQKWMGSLNALPEVPLGSSLVMISVVPLKFVPEDNVTSSHSSVAVQTPARHLYLSKRSENFDYVAINLNRPCTWTRFTSSRTRAQHHQLEHTTRKCL</sequence>
<accession>A0ACC2PV80</accession>
<comment type="caution">
    <text evidence="1">The sequence shown here is derived from an EMBL/GenBank/DDBJ whole genome shotgun (WGS) entry which is preliminary data.</text>
</comment>
<gene>
    <name evidence="1" type="ORF">QAD02_022812</name>
</gene>
<protein>
    <submittedName>
        <fullName evidence="1">Uncharacterized protein</fullName>
    </submittedName>
</protein>
<reference evidence="1" key="1">
    <citation type="submission" date="2023-04" db="EMBL/GenBank/DDBJ databases">
        <title>A chromosome-level genome assembly of the parasitoid wasp Eretmocerus hayati.</title>
        <authorList>
            <person name="Zhong Y."/>
            <person name="Liu S."/>
            <person name="Liu Y."/>
        </authorList>
    </citation>
    <scope>NUCLEOTIDE SEQUENCE</scope>
    <source>
        <strain evidence="1">ZJU_SS_LIU_2023</strain>
    </source>
</reference>
<keyword evidence="2" id="KW-1185">Reference proteome</keyword>